<organism evidence="2 3">
    <name type="scientific">Elaeophora elaphi</name>
    <dbReference type="NCBI Taxonomy" id="1147741"/>
    <lineage>
        <taxon>Eukaryota</taxon>
        <taxon>Metazoa</taxon>
        <taxon>Ecdysozoa</taxon>
        <taxon>Nematoda</taxon>
        <taxon>Chromadorea</taxon>
        <taxon>Rhabditida</taxon>
        <taxon>Spirurina</taxon>
        <taxon>Spiruromorpha</taxon>
        <taxon>Filarioidea</taxon>
        <taxon>Onchocercidae</taxon>
        <taxon>Elaeophora</taxon>
    </lineage>
</organism>
<name>A0A0R3S4W3_9BILA</name>
<dbReference type="Proteomes" id="UP000050640">
    <property type="component" value="Unplaced"/>
</dbReference>
<feature type="region of interest" description="Disordered" evidence="1">
    <location>
        <begin position="254"/>
        <end position="277"/>
    </location>
</feature>
<evidence type="ECO:0000313" key="3">
    <source>
        <dbReference type="WBParaSite" id="EEL_0000983201-mRNA-1"/>
    </source>
</evidence>
<accession>A0A0R3S4W3</accession>
<feature type="compositionally biased region" description="Polar residues" evidence="1">
    <location>
        <begin position="452"/>
        <end position="470"/>
    </location>
</feature>
<proteinExistence type="predicted"/>
<feature type="region of interest" description="Disordered" evidence="1">
    <location>
        <begin position="316"/>
        <end position="361"/>
    </location>
</feature>
<feature type="compositionally biased region" description="Low complexity" evidence="1">
    <location>
        <begin position="254"/>
        <end position="271"/>
    </location>
</feature>
<protein>
    <submittedName>
        <fullName evidence="3">INCENP_ARK-bind domain-containing protein</fullName>
    </submittedName>
</protein>
<evidence type="ECO:0000313" key="2">
    <source>
        <dbReference type="Proteomes" id="UP000050640"/>
    </source>
</evidence>
<feature type="compositionally biased region" description="Basic and acidic residues" evidence="1">
    <location>
        <begin position="337"/>
        <end position="352"/>
    </location>
</feature>
<feature type="region of interest" description="Disordered" evidence="1">
    <location>
        <begin position="399"/>
        <end position="472"/>
    </location>
</feature>
<keyword evidence="2" id="KW-1185">Reference proteome</keyword>
<evidence type="ECO:0000256" key="1">
    <source>
        <dbReference type="SAM" id="MobiDB-lite"/>
    </source>
</evidence>
<feature type="compositionally biased region" description="Basic and acidic residues" evidence="1">
    <location>
        <begin position="413"/>
        <end position="442"/>
    </location>
</feature>
<feature type="compositionally biased region" description="Basic residues" evidence="1">
    <location>
        <begin position="399"/>
        <end position="409"/>
    </location>
</feature>
<reference evidence="3" key="1">
    <citation type="submission" date="2017-02" db="UniProtKB">
        <authorList>
            <consortium name="WormBaseParasite"/>
        </authorList>
    </citation>
    <scope>IDENTIFICATION</scope>
</reference>
<sequence>METASAESSLTAQMNELQCASDAYQYISQIIENALEQTEQILLKLKTQRDDTIINVKNKRVRLSETNAEKNKPSAVHMQNGFGYNAERISAIWQHPRKISGASWKVTDLLRFPVDDEEMNLRFSDRIFTSLDRKSIMLMREYDSFPNHAHQQQRTKSSDWYRKQSKATDLQQRHIESDQRRVVSCHYQQTDLRQPSEEFHQQEATFHDNFGDVTHRQSNLRQKQLNQRQQFMGHASLHQQQMKKNSMHRLISNQLQSKQFQRSQQQPLQMQEPEVKEFTDKEASMLALRTDPSSTKYEFKSISNDDSYAESFAVRLSQSEGKVPEKLQKQKPHGERKKSDNSESKPYPEKKPYISSIHHARRSASDTSLHCKSLPIVDHPDILSGNNLALKLLKNPKIKHKTKEKKKKVMSNLERELSTELSPPKEDEMSDRRDEKPYESEKRRKRRKNKNQQSAEQHFPTSSTPKQSRLSMIDPVGRRKVKKSFKRIFSFKLRKNCNERVEAAFQNCNERMYLFHDT</sequence>
<dbReference type="WBParaSite" id="EEL_0000983201-mRNA-1">
    <property type="protein sequence ID" value="EEL_0000983201-mRNA-1"/>
    <property type="gene ID" value="EEL_0000983201"/>
</dbReference>
<dbReference type="AlphaFoldDB" id="A0A0R3S4W3"/>